<dbReference type="Pfam" id="PF17759">
    <property type="entry name" value="tRNA_synthFbeta"/>
    <property type="match status" value="1"/>
</dbReference>
<proteinExistence type="predicted"/>
<dbReference type="GO" id="GO:0009328">
    <property type="term" value="C:phenylalanine-tRNA ligase complex"/>
    <property type="evidence" value="ECO:0007669"/>
    <property type="project" value="TreeGrafter"/>
</dbReference>
<keyword evidence="3" id="KW-1185">Reference proteome</keyword>
<accession>A0A7J7JP67</accession>
<reference evidence="2" key="1">
    <citation type="submission" date="2020-06" db="EMBL/GenBank/DDBJ databases">
        <title>Draft genome of Bugula neritina, a colonial animal packing powerful symbionts and potential medicines.</title>
        <authorList>
            <person name="Rayko M."/>
        </authorList>
    </citation>
    <scope>NUCLEOTIDE SEQUENCE [LARGE SCALE GENOMIC DNA]</scope>
    <source>
        <strain evidence="2">Kwan_BN1</strain>
    </source>
</reference>
<sequence>MADIVEDVAIAHGYDNITKTLPKTNTTGEQYEINKVTDLMRHEIAQAGFTECLSFILCSTDDVSKKLRKDIATVPAVHITNPKAIEFQVVRTTLLSGILKTISSNKNMPLPLKLFEISDVVHRTSKSDVGAKNERRFCAVNYNKLAGFEIVHGLLDRFMQLAEVKYSKDGTGYYIRGAEDSTYFPGHCAEVVYREKVVGMVGVLHPEVLANFDLNLPAAALELNLEAFL</sequence>
<dbReference type="InterPro" id="IPR045060">
    <property type="entry name" value="Phe-tRNA-ligase_IIc_bsu"/>
</dbReference>
<protein>
    <recommendedName>
        <fullName evidence="1">Phenylalanyl tRNA synthetase beta chain core domain-containing protein</fullName>
    </recommendedName>
</protein>
<dbReference type="CDD" id="cd00769">
    <property type="entry name" value="PheRS_beta_core"/>
    <property type="match status" value="1"/>
</dbReference>
<dbReference type="InterPro" id="IPR041616">
    <property type="entry name" value="PheRS_beta_core"/>
</dbReference>
<dbReference type="SUPFAM" id="SSF55681">
    <property type="entry name" value="Class II aaRS and biotin synthetases"/>
    <property type="match status" value="1"/>
</dbReference>
<organism evidence="2 3">
    <name type="scientific">Bugula neritina</name>
    <name type="common">Brown bryozoan</name>
    <name type="synonym">Sertularia neritina</name>
    <dbReference type="NCBI Taxonomy" id="10212"/>
    <lineage>
        <taxon>Eukaryota</taxon>
        <taxon>Metazoa</taxon>
        <taxon>Spiralia</taxon>
        <taxon>Lophotrochozoa</taxon>
        <taxon>Bryozoa</taxon>
        <taxon>Gymnolaemata</taxon>
        <taxon>Cheilostomatida</taxon>
        <taxon>Flustrina</taxon>
        <taxon>Buguloidea</taxon>
        <taxon>Bugulidae</taxon>
        <taxon>Bugula</taxon>
    </lineage>
</organism>
<evidence type="ECO:0000259" key="1">
    <source>
        <dbReference type="Pfam" id="PF17759"/>
    </source>
</evidence>
<gene>
    <name evidence="2" type="ORF">EB796_014478</name>
</gene>
<evidence type="ECO:0000313" key="2">
    <source>
        <dbReference type="EMBL" id="KAF6027208.1"/>
    </source>
</evidence>
<dbReference type="Gene3D" id="3.30.930.10">
    <property type="entry name" value="Bira Bifunctional Protein, Domain 2"/>
    <property type="match status" value="1"/>
</dbReference>
<dbReference type="PANTHER" id="PTHR10947:SF0">
    <property type="entry name" value="PHENYLALANINE--TRNA LIGASE BETA SUBUNIT"/>
    <property type="match status" value="1"/>
</dbReference>
<dbReference type="Proteomes" id="UP000593567">
    <property type="component" value="Unassembled WGS sequence"/>
</dbReference>
<dbReference type="OrthoDB" id="1698572at2759"/>
<name>A0A7J7JP67_BUGNE</name>
<dbReference type="InterPro" id="IPR045864">
    <property type="entry name" value="aa-tRNA-synth_II/BPL/LPL"/>
</dbReference>
<dbReference type="GO" id="GO:0004826">
    <property type="term" value="F:phenylalanine-tRNA ligase activity"/>
    <property type="evidence" value="ECO:0007669"/>
    <property type="project" value="InterPro"/>
</dbReference>
<dbReference type="EMBL" id="VXIV02002120">
    <property type="protein sequence ID" value="KAF6027208.1"/>
    <property type="molecule type" value="Genomic_DNA"/>
</dbReference>
<dbReference type="AlphaFoldDB" id="A0A7J7JP67"/>
<evidence type="ECO:0000313" key="3">
    <source>
        <dbReference type="Proteomes" id="UP000593567"/>
    </source>
</evidence>
<dbReference type="GO" id="GO:0006432">
    <property type="term" value="P:phenylalanyl-tRNA aminoacylation"/>
    <property type="evidence" value="ECO:0007669"/>
    <property type="project" value="InterPro"/>
</dbReference>
<dbReference type="PANTHER" id="PTHR10947">
    <property type="entry name" value="PHENYLALANYL-TRNA SYNTHETASE BETA CHAIN AND LEUCINE-RICH REPEAT-CONTAINING PROTEIN 47"/>
    <property type="match status" value="1"/>
</dbReference>
<dbReference type="FunFam" id="3.30.930.10:FF:000032">
    <property type="entry name" value="Phenylalanine--tRNA ligase beta subunit"/>
    <property type="match status" value="1"/>
</dbReference>
<comment type="caution">
    <text evidence="2">The sequence shown here is derived from an EMBL/GenBank/DDBJ whole genome shotgun (WGS) entry which is preliminary data.</text>
</comment>
<feature type="domain" description="Phenylalanyl tRNA synthetase beta chain core" evidence="1">
    <location>
        <begin position="17"/>
        <end position="225"/>
    </location>
</feature>